<dbReference type="NCBIfam" id="NF000658">
    <property type="entry name" value="PRK00029.1"/>
    <property type="match status" value="1"/>
</dbReference>
<comment type="catalytic activity">
    <reaction evidence="8">
        <text>L-tyrosyl-[protein] + ATP = O-(5'-adenylyl)-L-tyrosyl-[protein] + diphosphate</text>
        <dbReference type="Rhea" id="RHEA:54288"/>
        <dbReference type="Rhea" id="RHEA-COMP:10136"/>
        <dbReference type="Rhea" id="RHEA-COMP:13846"/>
        <dbReference type="ChEBI" id="CHEBI:30616"/>
        <dbReference type="ChEBI" id="CHEBI:33019"/>
        <dbReference type="ChEBI" id="CHEBI:46858"/>
        <dbReference type="ChEBI" id="CHEBI:83624"/>
        <dbReference type="EC" id="2.7.7.108"/>
    </reaction>
</comment>
<dbReference type="EC" id="2.7.7.108" evidence="8"/>
<dbReference type="EC" id="2.7.7.-" evidence="8"/>
<evidence type="ECO:0000256" key="7">
    <source>
        <dbReference type="ARBA" id="ARBA00022842"/>
    </source>
</evidence>
<comment type="catalytic activity">
    <reaction evidence="8">
        <text>L-tyrosyl-[protein] + UTP = O-(5'-uridylyl)-L-tyrosyl-[protein] + diphosphate</text>
        <dbReference type="Rhea" id="RHEA:83887"/>
        <dbReference type="Rhea" id="RHEA-COMP:10136"/>
        <dbReference type="Rhea" id="RHEA-COMP:20238"/>
        <dbReference type="ChEBI" id="CHEBI:33019"/>
        <dbReference type="ChEBI" id="CHEBI:46398"/>
        <dbReference type="ChEBI" id="CHEBI:46858"/>
        <dbReference type="ChEBI" id="CHEBI:90602"/>
    </reaction>
</comment>
<dbReference type="PANTHER" id="PTHR32057:SF14">
    <property type="entry name" value="PROTEIN ADENYLYLTRANSFERASE SELO, MITOCHONDRIAL"/>
    <property type="match status" value="1"/>
</dbReference>
<feature type="binding site" evidence="8">
    <location>
        <position position="273"/>
    </location>
    <ligand>
        <name>Mg(2+)</name>
        <dbReference type="ChEBI" id="CHEBI:18420"/>
    </ligand>
</feature>
<feature type="active site" description="Proton acceptor" evidence="8">
    <location>
        <position position="263"/>
    </location>
</feature>
<dbReference type="InterPro" id="IPR003846">
    <property type="entry name" value="SelO"/>
</dbReference>
<keyword evidence="2 8" id="KW-0808">Transferase</keyword>
<comment type="function">
    <text evidence="8">Nucleotidyltransferase involved in the post-translational modification of proteins. It can catalyze the addition of adenosine monophosphate (AMP) or uridine monophosphate (UMP) to a protein, resulting in modifications known as AMPylation and UMPylation.</text>
</comment>
<feature type="binding site" evidence="8">
    <location>
        <position position="100"/>
    </location>
    <ligand>
        <name>ATP</name>
        <dbReference type="ChEBI" id="CHEBI:30616"/>
    </ligand>
</feature>
<feature type="binding site" evidence="8">
    <location>
        <position position="273"/>
    </location>
    <ligand>
        <name>ATP</name>
        <dbReference type="ChEBI" id="CHEBI:30616"/>
    </ligand>
</feature>
<proteinExistence type="inferred from homology"/>
<comment type="catalytic activity">
    <reaction evidence="8">
        <text>L-seryl-[protein] + UTP = O-(5'-uridylyl)-L-seryl-[protein] + diphosphate</text>
        <dbReference type="Rhea" id="RHEA:64604"/>
        <dbReference type="Rhea" id="RHEA-COMP:9863"/>
        <dbReference type="Rhea" id="RHEA-COMP:16635"/>
        <dbReference type="ChEBI" id="CHEBI:29999"/>
        <dbReference type="ChEBI" id="CHEBI:33019"/>
        <dbReference type="ChEBI" id="CHEBI:46398"/>
        <dbReference type="ChEBI" id="CHEBI:156051"/>
    </reaction>
</comment>
<comment type="caution">
    <text evidence="9">The sequence shown here is derived from an EMBL/GenBank/DDBJ whole genome shotgun (WGS) entry which is preliminary data.</text>
</comment>
<keyword evidence="7 8" id="KW-0460">Magnesium</keyword>
<keyword evidence="3 8" id="KW-0548">Nucleotidyltransferase</keyword>
<comment type="catalytic activity">
    <reaction evidence="8">
        <text>L-threonyl-[protein] + ATP = 3-O-(5'-adenylyl)-L-threonyl-[protein] + diphosphate</text>
        <dbReference type="Rhea" id="RHEA:54292"/>
        <dbReference type="Rhea" id="RHEA-COMP:11060"/>
        <dbReference type="Rhea" id="RHEA-COMP:13847"/>
        <dbReference type="ChEBI" id="CHEBI:30013"/>
        <dbReference type="ChEBI" id="CHEBI:30616"/>
        <dbReference type="ChEBI" id="CHEBI:33019"/>
        <dbReference type="ChEBI" id="CHEBI:138113"/>
        <dbReference type="EC" id="2.7.7.108"/>
    </reaction>
</comment>
<dbReference type="HAMAP" id="MF_00692">
    <property type="entry name" value="SelO"/>
    <property type="match status" value="1"/>
</dbReference>
<feature type="binding site" evidence="8">
    <location>
        <position position="133"/>
    </location>
    <ligand>
        <name>ATP</name>
        <dbReference type="ChEBI" id="CHEBI:30616"/>
    </ligand>
</feature>
<feature type="binding site" evidence="8">
    <location>
        <position position="183"/>
    </location>
    <ligand>
        <name>ATP</name>
        <dbReference type="ChEBI" id="CHEBI:30616"/>
    </ligand>
</feature>
<dbReference type="RefSeq" id="WP_382429926.1">
    <property type="nucleotide sequence ID" value="NZ_JBHSHJ010000002.1"/>
</dbReference>
<protein>
    <recommendedName>
        <fullName evidence="8">Protein nucleotidyltransferase YdiU</fullName>
        <ecNumber evidence="8">2.7.7.-</ecNumber>
    </recommendedName>
    <alternativeName>
        <fullName evidence="8">Protein adenylyltransferase YdiU</fullName>
        <ecNumber evidence="8">2.7.7.108</ecNumber>
    </alternativeName>
    <alternativeName>
        <fullName evidence="8">Protein uridylyltransferase YdiU</fullName>
        <ecNumber evidence="8">2.7.7.-</ecNumber>
    </alternativeName>
</protein>
<evidence type="ECO:0000256" key="6">
    <source>
        <dbReference type="ARBA" id="ARBA00022840"/>
    </source>
</evidence>
<comment type="cofactor">
    <cofactor evidence="8">
        <name>Mg(2+)</name>
        <dbReference type="ChEBI" id="CHEBI:18420"/>
    </cofactor>
    <cofactor evidence="8">
        <name>Mn(2+)</name>
        <dbReference type="ChEBI" id="CHEBI:29035"/>
    </cofactor>
</comment>
<dbReference type="Proteomes" id="UP001596001">
    <property type="component" value="Unassembled WGS sequence"/>
</dbReference>
<keyword evidence="10" id="KW-1185">Reference proteome</keyword>
<keyword evidence="4 8" id="KW-0479">Metal-binding</keyword>
<feature type="binding site" evidence="8">
    <location>
        <position position="120"/>
    </location>
    <ligand>
        <name>ATP</name>
        <dbReference type="ChEBI" id="CHEBI:30616"/>
    </ligand>
</feature>
<evidence type="ECO:0000256" key="8">
    <source>
        <dbReference type="HAMAP-Rule" id="MF_00692"/>
    </source>
</evidence>
<keyword evidence="6 8" id="KW-0067">ATP-binding</keyword>
<organism evidence="9 10">
    <name type="scientific">Giesbergeria sinuosa</name>
    <dbReference type="NCBI Taxonomy" id="80883"/>
    <lineage>
        <taxon>Bacteria</taxon>
        <taxon>Pseudomonadati</taxon>
        <taxon>Pseudomonadota</taxon>
        <taxon>Betaproteobacteria</taxon>
        <taxon>Burkholderiales</taxon>
        <taxon>Comamonadaceae</taxon>
        <taxon>Giesbergeria</taxon>
    </lineage>
</organism>
<feature type="binding site" evidence="8">
    <location>
        <position position="101"/>
    </location>
    <ligand>
        <name>ATP</name>
        <dbReference type="ChEBI" id="CHEBI:30616"/>
    </ligand>
</feature>
<comment type="catalytic activity">
    <reaction evidence="8">
        <text>L-histidyl-[protein] + UTP = N(tele)-(5'-uridylyl)-L-histidyl-[protein] + diphosphate</text>
        <dbReference type="Rhea" id="RHEA:83891"/>
        <dbReference type="Rhea" id="RHEA-COMP:9745"/>
        <dbReference type="Rhea" id="RHEA-COMP:20239"/>
        <dbReference type="ChEBI" id="CHEBI:29979"/>
        <dbReference type="ChEBI" id="CHEBI:33019"/>
        <dbReference type="ChEBI" id="CHEBI:46398"/>
        <dbReference type="ChEBI" id="CHEBI:233474"/>
    </reaction>
</comment>
<evidence type="ECO:0000256" key="1">
    <source>
        <dbReference type="ARBA" id="ARBA00009747"/>
    </source>
</evidence>
<evidence type="ECO:0000256" key="5">
    <source>
        <dbReference type="ARBA" id="ARBA00022741"/>
    </source>
</evidence>
<dbReference type="EMBL" id="JBHSHJ010000002">
    <property type="protein sequence ID" value="MFC4787958.1"/>
    <property type="molecule type" value="Genomic_DNA"/>
</dbReference>
<dbReference type="PANTHER" id="PTHR32057">
    <property type="entry name" value="PROTEIN ADENYLYLTRANSFERASE SELO, MITOCHONDRIAL"/>
    <property type="match status" value="1"/>
</dbReference>
<keyword evidence="5 8" id="KW-0547">Nucleotide-binding</keyword>
<evidence type="ECO:0000313" key="10">
    <source>
        <dbReference type="Proteomes" id="UP001596001"/>
    </source>
</evidence>
<comment type="similarity">
    <text evidence="1 8">Belongs to the SELO family.</text>
</comment>
<feature type="binding site" evidence="8">
    <location>
        <position position="98"/>
    </location>
    <ligand>
        <name>ATP</name>
        <dbReference type="ChEBI" id="CHEBI:30616"/>
    </ligand>
</feature>
<evidence type="ECO:0000256" key="2">
    <source>
        <dbReference type="ARBA" id="ARBA00022679"/>
    </source>
</evidence>
<feature type="binding site" evidence="8">
    <location>
        <position position="132"/>
    </location>
    <ligand>
        <name>ATP</name>
        <dbReference type="ChEBI" id="CHEBI:30616"/>
    </ligand>
</feature>
<feature type="binding site" evidence="8">
    <location>
        <position position="264"/>
    </location>
    <ligand>
        <name>Mg(2+)</name>
        <dbReference type="ChEBI" id="CHEBI:18420"/>
    </ligand>
</feature>
<reference evidence="10" key="1">
    <citation type="journal article" date="2019" name="Int. J. Syst. Evol. Microbiol.">
        <title>The Global Catalogue of Microorganisms (GCM) 10K type strain sequencing project: providing services to taxonomists for standard genome sequencing and annotation.</title>
        <authorList>
            <consortium name="The Broad Institute Genomics Platform"/>
            <consortium name="The Broad Institute Genome Sequencing Center for Infectious Disease"/>
            <person name="Wu L."/>
            <person name="Ma J."/>
        </authorList>
    </citation>
    <scope>NUCLEOTIDE SEQUENCE [LARGE SCALE GENOMIC DNA]</scope>
    <source>
        <strain evidence="10">CCUG 49452</strain>
    </source>
</reference>
<sequence length="496" mass="55134">MNPSADNPLLADAGWVWHNRFASLGPAFFTRLPPSPLPAPYWVGISPSTAQLLGLKTDWLSSDAALHAFSGNIPLVGSAPLASVYSGHQFGHWAGQLGDGRAIWLGEVQTPTGPLELQLKGSGRTPYSRGGDGRAVLRSSIREFLCSEAMHALGIPTTRALCITGSPEPVYRETRETAAVVTRVAPSFIRFGHFEHFAARQQWPELRQLADFVIDHYYPNCRHNDRFNGNTYAALLHAVSQRSAQLVAQWQAIGFCHGVLNTDNMSILGLTLDYGPFQFLDAFDPGHICNHSDHHGRYAFHRQPEIVRWNLYRLGQALQPLIGEPTIAEAALEDYQQQFSDSFLQQMRAKLGLSTPCHQDTALVGNLLQWLALQRVDYPIFWHRLSVAVAEDHFTPVRELLLDPVDFDSWLPRYLARLGQESRGQVAATMQHTNPRFVLRNHLAEETIEAAKLGDFSVLQRLQTVLGSPFDAHPDHAAWADFPPAWASSISISCSS</sequence>
<evidence type="ECO:0000256" key="4">
    <source>
        <dbReference type="ARBA" id="ARBA00022723"/>
    </source>
</evidence>
<accession>A0ABV9QAP0</accession>
<evidence type="ECO:0000256" key="3">
    <source>
        <dbReference type="ARBA" id="ARBA00022695"/>
    </source>
</evidence>
<gene>
    <name evidence="8" type="primary">ydiU</name>
    <name evidence="8" type="synonym">selO</name>
    <name evidence="9" type="ORF">ACFO6X_02980</name>
</gene>
<comment type="catalytic activity">
    <reaction evidence="8">
        <text>L-seryl-[protein] + ATP = 3-O-(5'-adenylyl)-L-seryl-[protein] + diphosphate</text>
        <dbReference type="Rhea" id="RHEA:58120"/>
        <dbReference type="Rhea" id="RHEA-COMP:9863"/>
        <dbReference type="Rhea" id="RHEA-COMP:15073"/>
        <dbReference type="ChEBI" id="CHEBI:29999"/>
        <dbReference type="ChEBI" id="CHEBI:30616"/>
        <dbReference type="ChEBI" id="CHEBI:33019"/>
        <dbReference type="ChEBI" id="CHEBI:142516"/>
        <dbReference type="EC" id="2.7.7.108"/>
    </reaction>
</comment>
<feature type="binding site" evidence="8">
    <location>
        <position position="190"/>
    </location>
    <ligand>
        <name>ATP</name>
        <dbReference type="ChEBI" id="CHEBI:30616"/>
    </ligand>
</feature>
<dbReference type="Pfam" id="PF02696">
    <property type="entry name" value="SelO"/>
    <property type="match status" value="1"/>
</dbReference>
<evidence type="ECO:0000313" key="9">
    <source>
        <dbReference type="EMBL" id="MFC4787958.1"/>
    </source>
</evidence>
<keyword evidence="8" id="KW-0464">Manganese</keyword>
<name>A0ABV9QAP0_9BURK</name>